<dbReference type="Gene3D" id="1.20.1560.10">
    <property type="entry name" value="ABC transporter type 1, transmembrane domain"/>
    <property type="match status" value="1"/>
</dbReference>
<dbReference type="PANTHER" id="PTHR43394:SF1">
    <property type="entry name" value="ATP-BINDING CASSETTE SUB-FAMILY B MEMBER 10, MITOCHONDRIAL"/>
    <property type="match status" value="1"/>
</dbReference>
<dbReference type="SUPFAM" id="SSF90123">
    <property type="entry name" value="ABC transporter transmembrane region"/>
    <property type="match status" value="1"/>
</dbReference>
<dbReference type="GO" id="GO:0005524">
    <property type="term" value="F:ATP binding"/>
    <property type="evidence" value="ECO:0007669"/>
    <property type="project" value="UniProtKB-KW"/>
</dbReference>
<reference evidence="10 11" key="1">
    <citation type="submission" date="2024-03" db="EMBL/GenBank/DDBJ databases">
        <title>Human intestinal bacterial collection.</title>
        <authorList>
            <person name="Pauvert C."/>
            <person name="Hitch T.C.A."/>
            <person name="Clavel T."/>
        </authorList>
    </citation>
    <scope>NUCLEOTIDE SEQUENCE [LARGE SCALE GENOMIC DNA]</scope>
    <source>
        <strain evidence="10 11">CLA-AA-H190</strain>
    </source>
</reference>
<evidence type="ECO:0000259" key="8">
    <source>
        <dbReference type="PROSITE" id="PS50893"/>
    </source>
</evidence>
<protein>
    <submittedName>
        <fullName evidence="10">ABC transporter ATP-binding protein</fullName>
    </submittedName>
</protein>
<proteinExistence type="predicted"/>
<keyword evidence="5 7" id="KW-1133">Transmembrane helix</keyword>
<dbReference type="InterPro" id="IPR011527">
    <property type="entry name" value="ABC1_TM_dom"/>
</dbReference>
<accession>A0ABV1B830</accession>
<feature type="transmembrane region" description="Helical" evidence="7">
    <location>
        <begin position="167"/>
        <end position="185"/>
    </location>
</feature>
<dbReference type="Pfam" id="PF00005">
    <property type="entry name" value="ABC_tran"/>
    <property type="match status" value="1"/>
</dbReference>
<dbReference type="PANTHER" id="PTHR43394">
    <property type="entry name" value="ATP-DEPENDENT PERMEASE MDL1, MITOCHONDRIAL"/>
    <property type="match status" value="1"/>
</dbReference>
<dbReference type="EMBL" id="JBBMEK010000211">
    <property type="protein sequence ID" value="MEQ2366135.1"/>
    <property type="molecule type" value="Genomic_DNA"/>
</dbReference>
<dbReference type="RefSeq" id="WP_349085773.1">
    <property type="nucleotide sequence ID" value="NZ_JBBMEK010000211.1"/>
</dbReference>
<evidence type="ECO:0000313" key="11">
    <source>
        <dbReference type="Proteomes" id="UP001469749"/>
    </source>
</evidence>
<dbReference type="Pfam" id="PF00664">
    <property type="entry name" value="ABC_membrane"/>
    <property type="match status" value="1"/>
</dbReference>
<comment type="caution">
    <text evidence="10">The sequence shown here is derived from an EMBL/GenBank/DDBJ whole genome shotgun (WGS) entry which is preliminary data.</text>
</comment>
<organism evidence="10 11">
    <name type="scientific">Coprococcus intestinihominis</name>
    <dbReference type="NCBI Taxonomy" id="3133154"/>
    <lineage>
        <taxon>Bacteria</taxon>
        <taxon>Bacillati</taxon>
        <taxon>Bacillota</taxon>
        <taxon>Clostridia</taxon>
        <taxon>Lachnospirales</taxon>
        <taxon>Lachnospiraceae</taxon>
        <taxon>Coprococcus</taxon>
    </lineage>
</organism>
<dbReference type="InterPro" id="IPR003439">
    <property type="entry name" value="ABC_transporter-like_ATP-bd"/>
</dbReference>
<sequence length="609" mass="68335">MSVDRTENKNDRKGLAQVGYCLKYLMNFLRPYKGGLVLGLLMVVVANITFAVMPVVEGEMTTQLFSDGEAILKGVEGAHVHFDVIFGIMGTLVIIYIIKTVSQLITAVFLTRVLQQAMCDIRNALQKKIQRLPVRYFDDHAFGDVLSCVTNDVDTLSNALQETLQRVLAAILTFIFVIGMMFYIHTILACIAILIIPLSLIVTRFFVTRSQKLFDTQQETLGELNGTITEMYGGFNEIILYNRQKMALDKFHDVNDRMRKASFRAQFASSLISPCISLITYLIIGSVAVTGCLFVMNGTLLLGNLQAFVRYIWQINDPLSQISQLSSQVQSAFAAMGRIFNLMDEEEEVQNGKVEIRPDKVRGEVTFDHVVFGYDDETLMRDVNFQAKPGKMVAIVGPTGAGKTTLMNLLLRFYDVKGGAIKIDGIDIRDMNREELRQLFSLVLQDTWLFKGSIYDNIHYGRLTARKDEVISAAKMANVHHFIKTLTGGYNFEINEESSNISQGEKQLLTIARAILKDPRIIILDEATSSVDTRLEKMLQDAMHKVMDGRTSFVIAHRLSTVRNADLILVVDHGDIVEQGTHEELLAKKGVYEKLYHSGTSLANHQPVC</sequence>
<feature type="transmembrane region" description="Helical" evidence="7">
    <location>
        <begin position="267"/>
        <end position="296"/>
    </location>
</feature>
<evidence type="ECO:0000256" key="1">
    <source>
        <dbReference type="ARBA" id="ARBA00004651"/>
    </source>
</evidence>
<dbReference type="CDD" id="cd03254">
    <property type="entry name" value="ABCC_Glucan_exporter_like"/>
    <property type="match status" value="1"/>
</dbReference>
<keyword evidence="11" id="KW-1185">Reference proteome</keyword>
<feature type="transmembrane region" description="Helical" evidence="7">
    <location>
        <begin position="84"/>
        <end position="110"/>
    </location>
</feature>
<dbReference type="InterPro" id="IPR039421">
    <property type="entry name" value="Type_1_exporter"/>
</dbReference>
<dbReference type="InterPro" id="IPR017871">
    <property type="entry name" value="ABC_transporter-like_CS"/>
</dbReference>
<keyword evidence="3" id="KW-0547">Nucleotide-binding</keyword>
<dbReference type="PROSITE" id="PS50893">
    <property type="entry name" value="ABC_TRANSPORTER_2"/>
    <property type="match status" value="1"/>
</dbReference>
<evidence type="ECO:0000256" key="3">
    <source>
        <dbReference type="ARBA" id="ARBA00022741"/>
    </source>
</evidence>
<evidence type="ECO:0000256" key="4">
    <source>
        <dbReference type="ARBA" id="ARBA00022840"/>
    </source>
</evidence>
<evidence type="ECO:0000256" key="5">
    <source>
        <dbReference type="ARBA" id="ARBA00022989"/>
    </source>
</evidence>
<evidence type="ECO:0000313" key="10">
    <source>
        <dbReference type="EMBL" id="MEQ2366135.1"/>
    </source>
</evidence>
<keyword evidence="6 7" id="KW-0472">Membrane</keyword>
<dbReference type="InterPro" id="IPR036640">
    <property type="entry name" value="ABC1_TM_sf"/>
</dbReference>
<feature type="domain" description="ABC transmembrane type-1" evidence="9">
    <location>
        <begin position="37"/>
        <end position="331"/>
    </location>
</feature>
<dbReference type="Proteomes" id="UP001469749">
    <property type="component" value="Unassembled WGS sequence"/>
</dbReference>
<keyword evidence="2 7" id="KW-0812">Transmembrane</keyword>
<comment type="subcellular location">
    <subcellularLocation>
        <location evidence="1">Cell membrane</location>
        <topology evidence="1">Multi-pass membrane protein</topology>
    </subcellularLocation>
</comment>
<dbReference type="PROSITE" id="PS50929">
    <property type="entry name" value="ABC_TM1F"/>
    <property type="match status" value="1"/>
</dbReference>
<feature type="domain" description="ABC transporter" evidence="8">
    <location>
        <begin position="365"/>
        <end position="598"/>
    </location>
</feature>
<evidence type="ECO:0000256" key="2">
    <source>
        <dbReference type="ARBA" id="ARBA00022692"/>
    </source>
</evidence>
<evidence type="ECO:0000256" key="7">
    <source>
        <dbReference type="SAM" id="Phobius"/>
    </source>
</evidence>
<gene>
    <name evidence="10" type="ORF">WMO25_13755</name>
</gene>
<dbReference type="SUPFAM" id="SSF52540">
    <property type="entry name" value="P-loop containing nucleoside triphosphate hydrolases"/>
    <property type="match status" value="1"/>
</dbReference>
<dbReference type="InterPro" id="IPR027417">
    <property type="entry name" value="P-loop_NTPase"/>
</dbReference>
<dbReference type="Gene3D" id="3.40.50.300">
    <property type="entry name" value="P-loop containing nucleotide triphosphate hydrolases"/>
    <property type="match status" value="1"/>
</dbReference>
<feature type="transmembrane region" description="Helical" evidence="7">
    <location>
        <begin position="36"/>
        <end position="56"/>
    </location>
</feature>
<evidence type="ECO:0000256" key="6">
    <source>
        <dbReference type="ARBA" id="ARBA00023136"/>
    </source>
</evidence>
<dbReference type="CDD" id="cd18547">
    <property type="entry name" value="ABC_6TM_Tm288_like"/>
    <property type="match status" value="1"/>
</dbReference>
<name>A0ABV1B830_9FIRM</name>
<keyword evidence="4 10" id="KW-0067">ATP-binding</keyword>
<feature type="transmembrane region" description="Helical" evidence="7">
    <location>
        <begin position="191"/>
        <end position="207"/>
    </location>
</feature>
<dbReference type="PROSITE" id="PS00211">
    <property type="entry name" value="ABC_TRANSPORTER_1"/>
    <property type="match status" value="1"/>
</dbReference>
<dbReference type="InterPro" id="IPR003593">
    <property type="entry name" value="AAA+_ATPase"/>
</dbReference>
<evidence type="ECO:0000259" key="9">
    <source>
        <dbReference type="PROSITE" id="PS50929"/>
    </source>
</evidence>
<dbReference type="SMART" id="SM00382">
    <property type="entry name" value="AAA"/>
    <property type="match status" value="1"/>
</dbReference>